<reference evidence="2" key="1">
    <citation type="submission" date="2019-07" db="EMBL/GenBank/DDBJ databases">
        <title>Shewanella sp. YLB-08 draft genomic sequence.</title>
        <authorList>
            <person name="Yu L."/>
        </authorList>
    </citation>
    <scope>NUCLEOTIDE SEQUENCE [LARGE SCALE GENOMIC DNA]</scope>
    <source>
        <strain evidence="2">JCM 20706</strain>
    </source>
</reference>
<gene>
    <name evidence="1" type="ORF">FN961_08005</name>
</gene>
<comment type="caution">
    <text evidence="1">The sequence shown here is derived from an EMBL/GenBank/DDBJ whole genome shotgun (WGS) entry which is preliminary data.</text>
</comment>
<organism evidence="1 2">
    <name type="scientific">Shewanella hanedai</name>
    <name type="common">Alteromonas hanedai</name>
    <dbReference type="NCBI Taxonomy" id="25"/>
    <lineage>
        <taxon>Bacteria</taxon>
        <taxon>Pseudomonadati</taxon>
        <taxon>Pseudomonadota</taxon>
        <taxon>Gammaproteobacteria</taxon>
        <taxon>Alteromonadales</taxon>
        <taxon>Shewanellaceae</taxon>
        <taxon>Shewanella</taxon>
    </lineage>
</organism>
<name>A0A553JR36_SHEHA</name>
<keyword evidence="2" id="KW-1185">Reference proteome</keyword>
<dbReference type="RefSeq" id="WP_143564031.1">
    <property type="nucleotide sequence ID" value="NZ_BMPL01000026.1"/>
</dbReference>
<proteinExistence type="predicted"/>
<evidence type="ECO:0008006" key="3">
    <source>
        <dbReference type="Google" id="ProtNLM"/>
    </source>
</evidence>
<dbReference type="OrthoDB" id="8824552at2"/>
<evidence type="ECO:0000313" key="1">
    <source>
        <dbReference type="EMBL" id="TRY14924.1"/>
    </source>
</evidence>
<protein>
    <recommendedName>
        <fullName evidence="3">TIGR02646 family protein</fullName>
    </recommendedName>
</protein>
<evidence type="ECO:0000313" key="2">
    <source>
        <dbReference type="Proteomes" id="UP000318126"/>
    </source>
</evidence>
<accession>A0A553JR36</accession>
<dbReference type="AlphaFoldDB" id="A0A553JR36"/>
<dbReference type="EMBL" id="VKGK01000007">
    <property type="protein sequence ID" value="TRY14924.1"/>
    <property type="molecule type" value="Genomic_DNA"/>
</dbReference>
<dbReference type="Proteomes" id="UP000318126">
    <property type="component" value="Unassembled WGS sequence"/>
</dbReference>
<sequence>MRHLEIDFNRLPIPDGWQEKAQQLTDSLLAAKDEGERSDIINKNQEHWKAIKPVLATLFNHKCWYTEAPQAGTDVDVDHFRPKKRVQETLKTTVPHGGYWWLAFCLQNYRFSCIVANRRRTDVETGKTGGKADHFPLCEEASRAKMPTCDLEEEQPILLDPLKATDVQLLEFKPDGEAMPRFSKEKHARKFSRADKSIEYYNINHSDFVRCRIELRDYIDKDVKAAVRYFNKLETGDADNDLAYEEAICRLRKKRDKKEPFSSFSVAYLDSLRHKPDYDGVLDGVYI</sequence>